<feature type="compositionally biased region" description="Low complexity" evidence="1">
    <location>
        <begin position="1"/>
        <end position="22"/>
    </location>
</feature>
<organism evidence="2 3">
    <name type="scientific">Tritrichomonas foetus</name>
    <dbReference type="NCBI Taxonomy" id="1144522"/>
    <lineage>
        <taxon>Eukaryota</taxon>
        <taxon>Metamonada</taxon>
        <taxon>Parabasalia</taxon>
        <taxon>Tritrichomonadida</taxon>
        <taxon>Tritrichomonadidae</taxon>
        <taxon>Tritrichomonas</taxon>
    </lineage>
</organism>
<evidence type="ECO:0000313" key="3">
    <source>
        <dbReference type="Proteomes" id="UP000179807"/>
    </source>
</evidence>
<feature type="region of interest" description="Disordered" evidence="1">
    <location>
        <begin position="252"/>
        <end position="302"/>
    </location>
</feature>
<dbReference type="GeneID" id="94833631"/>
<feature type="compositionally biased region" description="Basic and acidic residues" evidence="1">
    <location>
        <begin position="55"/>
        <end position="77"/>
    </location>
</feature>
<feature type="region of interest" description="Disordered" evidence="1">
    <location>
        <begin position="1"/>
        <end position="23"/>
    </location>
</feature>
<dbReference type="EMBL" id="MLAK01000519">
    <property type="protein sequence ID" value="OHT13484.1"/>
    <property type="molecule type" value="Genomic_DNA"/>
</dbReference>
<feature type="region of interest" description="Disordered" evidence="1">
    <location>
        <begin position="54"/>
        <end position="85"/>
    </location>
</feature>
<evidence type="ECO:0000313" key="2">
    <source>
        <dbReference type="EMBL" id="OHT13484.1"/>
    </source>
</evidence>
<gene>
    <name evidence="2" type="ORF">TRFO_16354</name>
</gene>
<dbReference type="RefSeq" id="XP_068366620.1">
    <property type="nucleotide sequence ID" value="XM_068498927.1"/>
</dbReference>
<dbReference type="Proteomes" id="UP000179807">
    <property type="component" value="Unassembled WGS sequence"/>
</dbReference>
<evidence type="ECO:0000256" key="1">
    <source>
        <dbReference type="SAM" id="MobiDB-lite"/>
    </source>
</evidence>
<proteinExistence type="predicted"/>
<name>A0A1J4KUP5_9EUKA</name>
<dbReference type="VEuPathDB" id="TrichDB:TRFO_16354"/>
<sequence>MDSNISSPSIKRSPTSSPPTRISYEDILEFDPLAPSSSEFTNKKSTKISLSANEKCSKKFEIHREPSKFKDDKKPESNELTNSEKQINILDMMGKNKKSAENSIENISKMILYQKDASNVKKDANFIVDSDDEKPDQNSQKFQENEEVEVIKSKETNRIFSVVHRRPSLRQVQSLSPQSFATLANCNCNNFCVDGDYPAAMESLDRNDEKLSDESDQYEDDCKPESRKKIHHGRFVIKTVIRRSSYNDETITEQNSPLFSPFSSSSSFSSNSSLKTMNDLEKDKEMKEKKDQQQNKDKKDKKCMDYIRRDINLCKEMKKKPTKRHFTVSITVEKPIIRRKSMINPDNFFIE</sequence>
<reference evidence="2" key="1">
    <citation type="submission" date="2016-10" db="EMBL/GenBank/DDBJ databases">
        <authorList>
            <person name="Benchimol M."/>
            <person name="Almeida L.G."/>
            <person name="Vasconcelos A.T."/>
            <person name="Perreira-Neves A."/>
            <person name="Rosa I.A."/>
            <person name="Tasca T."/>
            <person name="Bogo M.R."/>
            <person name="de Souza W."/>
        </authorList>
    </citation>
    <scope>NUCLEOTIDE SEQUENCE [LARGE SCALE GENOMIC DNA]</scope>
    <source>
        <strain evidence="2">K</strain>
    </source>
</reference>
<accession>A0A1J4KUP5</accession>
<keyword evidence="3" id="KW-1185">Reference proteome</keyword>
<comment type="caution">
    <text evidence="2">The sequence shown here is derived from an EMBL/GenBank/DDBJ whole genome shotgun (WGS) entry which is preliminary data.</text>
</comment>
<protein>
    <submittedName>
        <fullName evidence="2">Uncharacterized protein</fullName>
    </submittedName>
</protein>
<dbReference type="AlphaFoldDB" id="A0A1J4KUP5"/>
<feature type="compositionally biased region" description="Low complexity" evidence="1">
    <location>
        <begin position="255"/>
        <end position="274"/>
    </location>
</feature>
<feature type="compositionally biased region" description="Basic and acidic residues" evidence="1">
    <location>
        <begin position="278"/>
        <end position="302"/>
    </location>
</feature>